<dbReference type="CDD" id="cd02869">
    <property type="entry name" value="PseudoU_synth_RluA_like"/>
    <property type="match status" value="1"/>
</dbReference>
<gene>
    <name evidence="11" type="primary">rluC</name>
    <name evidence="11" type="ORF">FEMY_02030</name>
</gene>
<dbReference type="PANTHER" id="PTHR21600">
    <property type="entry name" value="MITOCHONDRIAL RNA PSEUDOURIDINE SYNTHASE"/>
    <property type="match status" value="1"/>
</dbReference>
<dbReference type="PATRIC" id="fig|1789004.3.peg.203"/>
<dbReference type="Gene3D" id="3.10.290.10">
    <property type="entry name" value="RNA-binding S4 domain"/>
    <property type="match status" value="1"/>
</dbReference>
<keyword evidence="4" id="KW-0698">rRNA processing</keyword>
<dbReference type="SUPFAM" id="SSF55174">
    <property type="entry name" value="Alpha-L RNA-binding motif"/>
    <property type="match status" value="1"/>
</dbReference>
<dbReference type="CDD" id="cd00165">
    <property type="entry name" value="S4"/>
    <property type="match status" value="1"/>
</dbReference>
<evidence type="ECO:0000259" key="10">
    <source>
        <dbReference type="SMART" id="SM00363"/>
    </source>
</evidence>
<evidence type="ECO:0000256" key="9">
    <source>
        <dbReference type="RuleBase" id="RU362028"/>
    </source>
</evidence>
<dbReference type="Pfam" id="PF01479">
    <property type="entry name" value="S4"/>
    <property type="match status" value="1"/>
</dbReference>
<dbReference type="InterPro" id="IPR050188">
    <property type="entry name" value="RluA_PseudoU_synthase"/>
</dbReference>
<comment type="function">
    <text evidence="2">Responsible for synthesis of pseudouridine from uracil at positions 955, 2504 and 2580 in 23S ribosomal RNA.</text>
</comment>
<feature type="active site" evidence="7">
    <location>
        <position position="167"/>
    </location>
</feature>
<dbReference type="InterPro" id="IPR036986">
    <property type="entry name" value="S4_RNA-bd_sf"/>
</dbReference>
<reference evidence="11 12" key="1">
    <citation type="submission" date="2016-01" db="EMBL/GenBank/DDBJ databases">
        <title>Genome sequence of the acidophilic iron oxidising Ferrovum strain Z-31.</title>
        <authorList>
            <person name="Poehlein A."/>
            <person name="Ullrich S.R."/>
            <person name="Schloemann M."/>
            <person name="Muehling M."/>
            <person name="Daniel R."/>
        </authorList>
    </citation>
    <scope>NUCLEOTIDE SEQUENCE [LARGE SCALE GENOMIC DNA]</scope>
    <source>
        <strain evidence="11 12">Z-31</strain>
    </source>
</reference>
<dbReference type="EMBL" id="LRRD01000003">
    <property type="protein sequence ID" value="KXW59290.1"/>
    <property type="molecule type" value="Genomic_DNA"/>
</dbReference>
<evidence type="ECO:0000256" key="6">
    <source>
        <dbReference type="ARBA" id="ARBA00023235"/>
    </source>
</evidence>
<evidence type="ECO:0000256" key="8">
    <source>
        <dbReference type="PROSITE-ProRule" id="PRU00182"/>
    </source>
</evidence>
<evidence type="ECO:0000256" key="3">
    <source>
        <dbReference type="ARBA" id="ARBA00010876"/>
    </source>
</evidence>
<dbReference type="InterPro" id="IPR020103">
    <property type="entry name" value="PsdUridine_synth_cat_dom_sf"/>
</dbReference>
<keyword evidence="6 9" id="KW-0413">Isomerase</keyword>
<dbReference type="Gene3D" id="3.30.2350.10">
    <property type="entry name" value="Pseudouridine synthase"/>
    <property type="match status" value="1"/>
</dbReference>
<accession>A0A149W1H4</accession>
<dbReference type="GO" id="GO:0160141">
    <property type="term" value="F:23S rRNA pseudouridine(955/2504/2580) synthase activity"/>
    <property type="evidence" value="ECO:0007669"/>
    <property type="project" value="UniProtKB-EC"/>
</dbReference>
<dbReference type="EC" id="5.4.99.-" evidence="9"/>
<dbReference type="InterPro" id="IPR002942">
    <property type="entry name" value="S4_RNA-bd"/>
</dbReference>
<keyword evidence="12" id="KW-1185">Reference proteome</keyword>
<dbReference type="InterPro" id="IPR006225">
    <property type="entry name" value="PsdUridine_synth_RluC/D"/>
</dbReference>
<organism evidence="11 12">
    <name type="scientific">Ferrovum myxofaciens</name>
    <dbReference type="NCBI Taxonomy" id="416213"/>
    <lineage>
        <taxon>Bacteria</taxon>
        <taxon>Pseudomonadati</taxon>
        <taxon>Pseudomonadota</taxon>
        <taxon>Betaproteobacteria</taxon>
        <taxon>Ferrovales</taxon>
        <taxon>Ferrovaceae</taxon>
        <taxon>Ferrovum</taxon>
    </lineage>
</organism>
<dbReference type="Proteomes" id="UP000075653">
    <property type="component" value="Unassembled WGS sequence"/>
</dbReference>
<evidence type="ECO:0000256" key="4">
    <source>
        <dbReference type="ARBA" id="ARBA00022552"/>
    </source>
</evidence>
<dbReference type="AlphaFoldDB" id="A0A149W1H4"/>
<comment type="catalytic activity">
    <reaction evidence="1">
        <text>uridine(955/2504/2580) in 23S rRNA = pseudouridine(955/2504/2580) in 23S rRNA</text>
        <dbReference type="Rhea" id="RHEA:42528"/>
        <dbReference type="Rhea" id="RHEA-COMP:10099"/>
        <dbReference type="Rhea" id="RHEA-COMP:10100"/>
        <dbReference type="ChEBI" id="CHEBI:65314"/>
        <dbReference type="ChEBI" id="CHEBI:65315"/>
        <dbReference type="EC" id="5.4.99.24"/>
    </reaction>
</comment>
<dbReference type="InterPro" id="IPR006224">
    <property type="entry name" value="PsdUridine_synth_RluA-like_CS"/>
</dbReference>
<protein>
    <recommendedName>
        <fullName evidence="9">Pseudouridine synthase</fullName>
        <ecNumber evidence="9">5.4.99.-</ecNumber>
    </recommendedName>
</protein>
<comment type="catalytic activity">
    <reaction evidence="9">
        <text>a uridine in RNA = a pseudouridine in RNA</text>
        <dbReference type="Rhea" id="RHEA:48348"/>
        <dbReference type="Rhea" id="RHEA-COMP:12068"/>
        <dbReference type="Rhea" id="RHEA-COMP:12069"/>
        <dbReference type="ChEBI" id="CHEBI:65314"/>
        <dbReference type="ChEBI" id="CHEBI:65315"/>
    </reaction>
</comment>
<dbReference type="SUPFAM" id="SSF55120">
    <property type="entry name" value="Pseudouridine synthase"/>
    <property type="match status" value="1"/>
</dbReference>
<evidence type="ECO:0000256" key="7">
    <source>
        <dbReference type="PIRSR" id="PIRSR606225-1"/>
    </source>
</evidence>
<dbReference type="NCBIfam" id="TIGR00005">
    <property type="entry name" value="rluA_subfam"/>
    <property type="match status" value="1"/>
</dbReference>
<dbReference type="PANTHER" id="PTHR21600:SF92">
    <property type="entry name" value="RIBOSOMAL LARGE SUBUNIT PSEUDOURIDINE SYNTHASE C"/>
    <property type="match status" value="1"/>
</dbReference>
<evidence type="ECO:0000256" key="1">
    <source>
        <dbReference type="ARBA" id="ARBA00000381"/>
    </source>
</evidence>
<evidence type="ECO:0000256" key="5">
    <source>
        <dbReference type="ARBA" id="ARBA00022884"/>
    </source>
</evidence>
<name>A0A149W1H4_9PROT</name>
<dbReference type="Pfam" id="PF00849">
    <property type="entry name" value="PseudoU_synth_2"/>
    <property type="match status" value="1"/>
</dbReference>
<proteinExistence type="inferred from homology"/>
<dbReference type="SMART" id="SM00363">
    <property type="entry name" value="S4"/>
    <property type="match status" value="1"/>
</dbReference>
<dbReference type="STRING" id="1789004.FEMY_02030"/>
<sequence>MGQKFSAVPAPNWAWIPQTLILKQIMTLSKAFVEWLEVDEDQAGQRLDNFLQGYLKGVPKSHVYRLLRNGEVRVNSKRADPSYRLQSQDRLRIPPVRRATPEEVAAVPPLPVSLRSEVLHEDEGLLVLNKPAGVAVHGGSGIRLGVIEQLRQDRPDARFLELVHRLDRDTSGLLLVAKKRAVLVALHELLRHNRMEKSYLALVQGQFPQARQRVNLPLHKYMTASGERRVAIQAEGKPSETLFTRLQTWPEATLLEARLLTGRTHQIRVHLAHLGFPIAGDDKYGNYDWNHQLTRLGFKRMFLHAARLSFVHPLDQRPLVFEAPLPLPLAQILTRLAKSGLGEESLAPPRRVRQKQE</sequence>
<keyword evidence="5 8" id="KW-0694">RNA-binding</keyword>
<dbReference type="PROSITE" id="PS50889">
    <property type="entry name" value="S4"/>
    <property type="match status" value="1"/>
</dbReference>
<feature type="domain" description="RNA-binding S4" evidence="10">
    <location>
        <begin position="45"/>
        <end position="105"/>
    </location>
</feature>
<comment type="similarity">
    <text evidence="3 9">Belongs to the pseudouridine synthase RluA family.</text>
</comment>
<dbReference type="GO" id="GO:0000455">
    <property type="term" value="P:enzyme-directed rRNA pseudouridine synthesis"/>
    <property type="evidence" value="ECO:0007669"/>
    <property type="project" value="UniProtKB-ARBA"/>
</dbReference>
<dbReference type="PROSITE" id="PS01129">
    <property type="entry name" value="PSI_RLU"/>
    <property type="match status" value="1"/>
</dbReference>
<dbReference type="InterPro" id="IPR006145">
    <property type="entry name" value="PsdUridine_synth_RsuA/RluA"/>
</dbReference>
<comment type="caution">
    <text evidence="11">The sequence shown here is derived from an EMBL/GenBank/DDBJ whole genome shotgun (WGS) entry which is preliminary data.</text>
</comment>
<dbReference type="GO" id="GO:0003723">
    <property type="term" value="F:RNA binding"/>
    <property type="evidence" value="ECO:0007669"/>
    <property type="project" value="UniProtKB-KW"/>
</dbReference>
<evidence type="ECO:0000313" key="12">
    <source>
        <dbReference type="Proteomes" id="UP000075653"/>
    </source>
</evidence>
<evidence type="ECO:0000313" key="11">
    <source>
        <dbReference type="EMBL" id="KXW59290.1"/>
    </source>
</evidence>
<evidence type="ECO:0000256" key="2">
    <source>
        <dbReference type="ARBA" id="ARBA00002876"/>
    </source>
</evidence>